<dbReference type="InterPro" id="IPR020568">
    <property type="entry name" value="Ribosomal_Su5_D2-typ_SF"/>
</dbReference>
<accession>A0A149PGQ4</accession>
<dbReference type="OrthoDB" id="1492801at2"/>
<dbReference type="AlphaFoldDB" id="A0A149PGQ4"/>
<organism evidence="1 2">
    <name type="scientific">Paraburkholderia monticola</name>
    <dbReference type="NCBI Taxonomy" id="1399968"/>
    <lineage>
        <taxon>Bacteria</taxon>
        <taxon>Pseudomonadati</taxon>
        <taxon>Pseudomonadota</taxon>
        <taxon>Betaproteobacteria</taxon>
        <taxon>Burkholderiales</taxon>
        <taxon>Burkholderiaceae</taxon>
        <taxon>Paraburkholderia</taxon>
    </lineage>
</organism>
<sequence>MNQAWKAKAGQFLPGANLTVLPHWEREAVPSYDRAEVSVPGRLHFAVFDFMQMAPGFGGGGLGVSTSTVGHRITVTKTKGGAGGCDVPSGRHMLELFKRAVGYARDDILVERVRSIQHQHSGFGSNVSFNTATLAGLNALFGSPFSPHDMWEMITRNYVETAKDDEHVYFGLETGVGEACLFFGGLVWVDEKHGNGRFLGNLSSENLWVTTAVGNYDTLSTETLRAHGEGADMSGTTEAGFVPTHFVEWQKRYGVAWRNFIEKKLRPALHRNDLFAFLKHGWELNSMSNMKVLEGIFRTDVMREFDETMQREGAVYAGMSSAGPGFYAFSDCEEKAKHLAAVMMHQFSEFMSEMTVARAGQKMSIDVAV</sequence>
<protein>
    <recommendedName>
        <fullName evidence="3">GHMP kinase C-terminal domain-containing protein</fullName>
    </recommendedName>
</protein>
<comment type="caution">
    <text evidence="1">The sequence shown here is derived from an EMBL/GenBank/DDBJ whole genome shotgun (WGS) entry which is preliminary data.</text>
</comment>
<dbReference type="Proteomes" id="UP000075613">
    <property type="component" value="Unassembled WGS sequence"/>
</dbReference>
<dbReference type="RefSeq" id="WP_062133937.1">
    <property type="nucleotide sequence ID" value="NZ_LRBG01000037.1"/>
</dbReference>
<dbReference type="SUPFAM" id="SSF54211">
    <property type="entry name" value="Ribosomal protein S5 domain 2-like"/>
    <property type="match status" value="1"/>
</dbReference>
<evidence type="ECO:0000313" key="2">
    <source>
        <dbReference type="Proteomes" id="UP000075613"/>
    </source>
</evidence>
<name>A0A149PGQ4_9BURK</name>
<dbReference type="EMBL" id="LRBG01000037">
    <property type="protein sequence ID" value="KXU84199.1"/>
    <property type="molecule type" value="Genomic_DNA"/>
</dbReference>
<reference evidence="1 2" key="1">
    <citation type="journal article" date="2015" name="Int. J. Syst. Evol. Microbiol.">
        <title>Burkholderia monticola sp. nov., isolated from mountain soil.</title>
        <authorList>
            <person name="Baek I."/>
            <person name="Seo B."/>
            <person name="Lee I."/>
            <person name="Yi H."/>
            <person name="Chun J."/>
        </authorList>
    </citation>
    <scope>NUCLEOTIDE SEQUENCE [LARGE SCALE GENOMIC DNA]</scope>
    <source>
        <strain evidence="1 2">JC2948</strain>
    </source>
</reference>
<gene>
    <name evidence="1" type="ORF">CI15_27320</name>
</gene>
<keyword evidence="2" id="KW-1185">Reference proteome</keyword>
<proteinExistence type="predicted"/>
<evidence type="ECO:0000313" key="1">
    <source>
        <dbReference type="EMBL" id="KXU84199.1"/>
    </source>
</evidence>
<evidence type="ECO:0008006" key="3">
    <source>
        <dbReference type="Google" id="ProtNLM"/>
    </source>
</evidence>